<dbReference type="Proteomes" id="UP000284822">
    <property type="component" value="Unassembled WGS sequence"/>
</dbReference>
<dbReference type="RefSeq" id="WP_118911280.1">
    <property type="nucleotide sequence ID" value="NZ_QOCS01000033.1"/>
</dbReference>
<evidence type="ECO:0000313" key="1">
    <source>
        <dbReference type="EMBL" id="RHW44374.1"/>
    </source>
</evidence>
<reference evidence="1 2" key="1">
    <citation type="submission" date="2018-07" db="EMBL/GenBank/DDBJ databases">
        <title>Genome sequences of six Lactobacillus spp. isolated from bumble bee guts.</title>
        <authorList>
            <person name="Motta E.V.S."/>
            <person name="Moran N.A."/>
        </authorList>
    </citation>
    <scope>NUCLEOTIDE SEQUENCE [LARGE SCALE GENOMIC DNA]</scope>
    <source>
        <strain evidence="1 2">LV-8.1</strain>
    </source>
</reference>
<dbReference type="EMBL" id="QOCS01000033">
    <property type="protein sequence ID" value="RHW44374.1"/>
    <property type="molecule type" value="Genomic_DNA"/>
</dbReference>
<name>A0A417Z1D5_9LACO</name>
<gene>
    <name evidence="1" type="ORF">DS832_09070</name>
</gene>
<dbReference type="AlphaFoldDB" id="A0A417Z1D5"/>
<accession>A0A417Z1D5</accession>
<organism evidence="1 2">
    <name type="scientific">Bombilactobacillus bombi</name>
    <dbReference type="NCBI Taxonomy" id="1303590"/>
    <lineage>
        <taxon>Bacteria</taxon>
        <taxon>Bacillati</taxon>
        <taxon>Bacillota</taxon>
        <taxon>Bacilli</taxon>
        <taxon>Lactobacillales</taxon>
        <taxon>Lactobacillaceae</taxon>
        <taxon>Bombilactobacillus</taxon>
    </lineage>
</organism>
<proteinExistence type="predicted"/>
<protein>
    <submittedName>
        <fullName evidence="1">Uncharacterized protein</fullName>
    </submittedName>
</protein>
<comment type="caution">
    <text evidence="1">The sequence shown here is derived from an EMBL/GenBank/DDBJ whole genome shotgun (WGS) entry which is preliminary data.</text>
</comment>
<sequence>MYKKKLIFSASFFVTYAQIRKNLAGIATKDVINKVAPVDVKNEKYDSKIPQSKIEIKDVESYIDVSTLTEKGAKVYAIAHYTIDDSPMTTRINLNLQNQHNKLEVIDANYDVVKSNNN</sequence>
<evidence type="ECO:0000313" key="2">
    <source>
        <dbReference type="Proteomes" id="UP000284822"/>
    </source>
</evidence>